<dbReference type="Gene3D" id="6.20.330.10">
    <property type="match status" value="1"/>
</dbReference>
<accession>A0A4R6VGG7</accession>
<dbReference type="InterPro" id="IPR029045">
    <property type="entry name" value="ClpP/crotonase-like_dom_sf"/>
</dbReference>
<keyword evidence="5" id="KW-0812">Transmembrane</keyword>
<organism evidence="7 8">
    <name type="scientific">Maritalea mobilis</name>
    <dbReference type="NCBI Taxonomy" id="483324"/>
    <lineage>
        <taxon>Bacteria</taxon>
        <taxon>Pseudomonadati</taxon>
        <taxon>Pseudomonadota</taxon>
        <taxon>Alphaproteobacteria</taxon>
        <taxon>Hyphomicrobiales</taxon>
        <taxon>Devosiaceae</taxon>
        <taxon>Maritalea</taxon>
    </lineage>
</organism>
<evidence type="ECO:0000256" key="5">
    <source>
        <dbReference type="SAM" id="Phobius"/>
    </source>
</evidence>
<keyword evidence="3" id="KW-0378">Hydrolase</keyword>
<dbReference type="RefSeq" id="WP_166639069.1">
    <property type="nucleotide sequence ID" value="NZ_SNYR01000003.1"/>
</dbReference>
<dbReference type="SUPFAM" id="SSF52096">
    <property type="entry name" value="ClpP/crotonase"/>
    <property type="match status" value="1"/>
</dbReference>
<proteinExistence type="inferred from homology"/>
<evidence type="ECO:0000259" key="6">
    <source>
        <dbReference type="Pfam" id="PF01343"/>
    </source>
</evidence>
<evidence type="ECO:0000256" key="4">
    <source>
        <dbReference type="ARBA" id="ARBA00022825"/>
    </source>
</evidence>
<evidence type="ECO:0000256" key="1">
    <source>
        <dbReference type="ARBA" id="ARBA00008683"/>
    </source>
</evidence>
<dbReference type="AlphaFoldDB" id="A0A4R6VGG7"/>
<dbReference type="GO" id="GO:0008236">
    <property type="term" value="F:serine-type peptidase activity"/>
    <property type="evidence" value="ECO:0007669"/>
    <property type="project" value="UniProtKB-KW"/>
</dbReference>
<gene>
    <name evidence="7" type="ORF">ATL17_3219</name>
</gene>
<sequence length="317" mass="34779">MTTPSEFEQIDQMMSKRALKRSRRLWRFLAFAAIAIAVIAILGRSLGGFSTPSATDGPHIARIVIDGVITSDPQRRHVLHDLATDENVTGVIVQINSPGGTTAGGEELYDGLRAIAENKPVAAVINELGASAAYMTAIGTDKIYARRLSIVGSIGVLIQHMDASKLLDTIGIDYDKVATGPLKAEPDIDEPMSPLVRQSYQQLVDDSFEWFVDIVAERRGLDRAEVLRLSDGRIMTGRMALESQLIDEIGDEITAQAWMESEGLAADQKVLTYYPFPEEPWQNIGNWIGTKIGSVFVNRLNNTQVLDGLVSVWQPIE</sequence>
<evidence type="ECO:0000256" key="2">
    <source>
        <dbReference type="ARBA" id="ARBA00022670"/>
    </source>
</evidence>
<name>A0A4R6VGG7_9HYPH</name>
<dbReference type="Proteomes" id="UP000295391">
    <property type="component" value="Unassembled WGS sequence"/>
</dbReference>
<dbReference type="InterPro" id="IPR047272">
    <property type="entry name" value="S49_SppA_C"/>
</dbReference>
<dbReference type="Gene3D" id="3.90.226.10">
    <property type="entry name" value="2-enoyl-CoA Hydratase, Chain A, domain 1"/>
    <property type="match status" value="1"/>
</dbReference>
<comment type="caution">
    <text evidence="7">The sequence shown here is derived from an EMBL/GenBank/DDBJ whole genome shotgun (WGS) entry which is preliminary data.</text>
</comment>
<dbReference type="Pfam" id="PF01343">
    <property type="entry name" value="Peptidase_S49"/>
    <property type="match status" value="1"/>
</dbReference>
<dbReference type="EMBL" id="SNYR01000003">
    <property type="protein sequence ID" value="TDQ62114.1"/>
    <property type="molecule type" value="Genomic_DNA"/>
</dbReference>
<dbReference type="NCBIfam" id="TIGR00706">
    <property type="entry name" value="SppA_dom"/>
    <property type="match status" value="1"/>
</dbReference>
<dbReference type="InterPro" id="IPR004635">
    <property type="entry name" value="Pept_S49_SppA"/>
</dbReference>
<evidence type="ECO:0000256" key="3">
    <source>
        <dbReference type="ARBA" id="ARBA00022801"/>
    </source>
</evidence>
<keyword evidence="5" id="KW-0472">Membrane</keyword>
<feature type="transmembrane region" description="Helical" evidence="5">
    <location>
        <begin position="25"/>
        <end position="43"/>
    </location>
</feature>
<reference evidence="7 8" key="1">
    <citation type="submission" date="2019-03" db="EMBL/GenBank/DDBJ databases">
        <title>Genomic Encyclopedia of Type Strains, Phase III (KMG-III): the genomes of soil and plant-associated and newly described type strains.</title>
        <authorList>
            <person name="Whitman W."/>
        </authorList>
    </citation>
    <scope>NUCLEOTIDE SEQUENCE [LARGE SCALE GENOMIC DNA]</scope>
    <source>
        <strain evidence="7 8">CGMCC 1.7002</strain>
    </source>
</reference>
<keyword evidence="5" id="KW-1133">Transmembrane helix</keyword>
<protein>
    <submittedName>
        <fullName evidence="7">Protease-4</fullName>
    </submittedName>
</protein>
<dbReference type="PANTHER" id="PTHR42987">
    <property type="entry name" value="PEPTIDASE S49"/>
    <property type="match status" value="1"/>
</dbReference>
<dbReference type="PANTHER" id="PTHR42987:SF6">
    <property type="entry name" value="PROTEINASE IV"/>
    <property type="match status" value="1"/>
</dbReference>
<dbReference type="CDD" id="cd07023">
    <property type="entry name" value="S49_Sppa_N_C"/>
    <property type="match status" value="1"/>
</dbReference>
<keyword evidence="4" id="KW-0720">Serine protease</keyword>
<evidence type="ECO:0000313" key="8">
    <source>
        <dbReference type="Proteomes" id="UP000295391"/>
    </source>
</evidence>
<comment type="similarity">
    <text evidence="1">Belongs to the peptidase S49 family.</text>
</comment>
<feature type="domain" description="Peptidase S49" evidence="6">
    <location>
        <begin position="116"/>
        <end position="261"/>
    </location>
</feature>
<keyword evidence="8" id="KW-1185">Reference proteome</keyword>
<evidence type="ECO:0000313" key="7">
    <source>
        <dbReference type="EMBL" id="TDQ62114.1"/>
    </source>
</evidence>
<dbReference type="GO" id="GO:0006508">
    <property type="term" value="P:proteolysis"/>
    <property type="evidence" value="ECO:0007669"/>
    <property type="project" value="UniProtKB-KW"/>
</dbReference>
<keyword evidence="2 7" id="KW-0645">Protease</keyword>
<dbReference type="InterPro" id="IPR002142">
    <property type="entry name" value="Peptidase_S49"/>
</dbReference>